<comment type="similarity">
    <text evidence="3">Belongs to the iron/ascorbate-dependent oxidoreductase family.</text>
</comment>
<protein>
    <submittedName>
        <fullName evidence="5">2-oxoglutarate and iron-dependent oxygenase domain-containing protein</fullName>
    </submittedName>
</protein>
<accession>A0ABP6SSZ5</accession>
<evidence type="ECO:0000313" key="5">
    <source>
        <dbReference type="EMBL" id="GAA3384219.1"/>
    </source>
</evidence>
<dbReference type="PANTHER" id="PTHR47990">
    <property type="entry name" value="2-OXOGLUTARATE (2OG) AND FE(II)-DEPENDENT OXYGENASE SUPERFAMILY PROTEIN-RELATED"/>
    <property type="match status" value="1"/>
</dbReference>
<comment type="caution">
    <text evidence="5">The sequence shown here is derived from an EMBL/GenBank/DDBJ whole genome shotgun (WGS) entry which is preliminary data.</text>
</comment>
<keyword evidence="3" id="KW-0408">Iron</keyword>
<comment type="pathway">
    <text evidence="1">Antibiotic biosynthesis.</text>
</comment>
<dbReference type="Gene3D" id="2.60.120.330">
    <property type="entry name" value="B-lactam Antibiotic, Isopenicillin N Synthase, Chain"/>
    <property type="match status" value="1"/>
</dbReference>
<dbReference type="PRINTS" id="PR00682">
    <property type="entry name" value="IPNSYNTHASE"/>
</dbReference>
<dbReference type="Pfam" id="PF03171">
    <property type="entry name" value="2OG-FeII_Oxy"/>
    <property type="match status" value="1"/>
</dbReference>
<name>A0ABP6SSZ5_9ACTN</name>
<keyword evidence="3" id="KW-0560">Oxidoreductase</keyword>
<organism evidence="5 6">
    <name type="scientific">Cryptosporangium minutisporangium</name>
    <dbReference type="NCBI Taxonomy" id="113569"/>
    <lineage>
        <taxon>Bacteria</taxon>
        <taxon>Bacillati</taxon>
        <taxon>Actinomycetota</taxon>
        <taxon>Actinomycetes</taxon>
        <taxon>Cryptosporangiales</taxon>
        <taxon>Cryptosporangiaceae</taxon>
        <taxon>Cryptosporangium</taxon>
    </lineage>
</organism>
<keyword evidence="6" id="KW-1185">Reference proteome</keyword>
<dbReference type="PROSITE" id="PS51471">
    <property type="entry name" value="FE2OG_OXY"/>
    <property type="match status" value="1"/>
</dbReference>
<evidence type="ECO:0000256" key="1">
    <source>
        <dbReference type="ARBA" id="ARBA00004792"/>
    </source>
</evidence>
<sequence length="322" mass="34951">MTTVPVPSIDLRPWFADDDDAARAAVAAQVDAALQRSGFMLVTGHGVAPELRAATRAAARAFFALPTEVKQQYAATVGGRGWLPTGVEANGYAEGTETPPDLKETFAIGADEPVGDPAADDVWFLPNVWPPEVPALQDTLTEYRAAMRTLADQLLELCAAALGLPTTFFVPTTDHPTWTLNINWYPPMGVVGEPEEGQYRIGPHTDFGTLTLLDREYGSGGLQVFTADDEWVDAPYDPDAFTINVGDLLARWTGDRWLSARHRVLPPQADAPDEDLVSLVYFYEANHDAVVETLEPPIGRAAHPPVVCGDFIRERLDAISIG</sequence>
<evidence type="ECO:0000259" key="4">
    <source>
        <dbReference type="PROSITE" id="PS51471"/>
    </source>
</evidence>
<dbReference type="SUPFAM" id="SSF51197">
    <property type="entry name" value="Clavaminate synthase-like"/>
    <property type="match status" value="1"/>
</dbReference>
<evidence type="ECO:0000256" key="3">
    <source>
        <dbReference type="RuleBase" id="RU003682"/>
    </source>
</evidence>
<keyword evidence="2" id="KW-0045">Antibiotic biosynthesis</keyword>
<dbReference type="RefSeq" id="WP_345727069.1">
    <property type="nucleotide sequence ID" value="NZ_BAAAYN010000007.1"/>
</dbReference>
<dbReference type="Pfam" id="PF14226">
    <property type="entry name" value="DIOX_N"/>
    <property type="match status" value="1"/>
</dbReference>
<reference evidence="6" key="1">
    <citation type="journal article" date="2019" name="Int. J. Syst. Evol. Microbiol.">
        <title>The Global Catalogue of Microorganisms (GCM) 10K type strain sequencing project: providing services to taxonomists for standard genome sequencing and annotation.</title>
        <authorList>
            <consortium name="The Broad Institute Genomics Platform"/>
            <consortium name="The Broad Institute Genome Sequencing Center for Infectious Disease"/>
            <person name="Wu L."/>
            <person name="Ma J."/>
        </authorList>
    </citation>
    <scope>NUCLEOTIDE SEQUENCE [LARGE SCALE GENOMIC DNA]</scope>
    <source>
        <strain evidence="6">JCM 9458</strain>
    </source>
</reference>
<dbReference type="InterPro" id="IPR026992">
    <property type="entry name" value="DIOX_N"/>
</dbReference>
<evidence type="ECO:0000256" key="2">
    <source>
        <dbReference type="ARBA" id="ARBA00023194"/>
    </source>
</evidence>
<dbReference type="InterPro" id="IPR005123">
    <property type="entry name" value="Oxoglu/Fe-dep_dioxygenase_dom"/>
</dbReference>
<evidence type="ECO:0000313" key="6">
    <source>
        <dbReference type="Proteomes" id="UP001501676"/>
    </source>
</evidence>
<dbReference type="InterPro" id="IPR027443">
    <property type="entry name" value="IPNS-like_sf"/>
</dbReference>
<dbReference type="EMBL" id="BAAAYN010000007">
    <property type="protein sequence ID" value="GAA3384219.1"/>
    <property type="molecule type" value="Genomic_DNA"/>
</dbReference>
<feature type="domain" description="Fe2OG dioxygenase" evidence="4">
    <location>
        <begin position="175"/>
        <end position="285"/>
    </location>
</feature>
<gene>
    <name evidence="5" type="ORF">GCM10020369_13080</name>
</gene>
<dbReference type="Proteomes" id="UP001501676">
    <property type="component" value="Unassembled WGS sequence"/>
</dbReference>
<dbReference type="InterPro" id="IPR044861">
    <property type="entry name" value="IPNS-like_FE2OG_OXY"/>
</dbReference>
<dbReference type="InterPro" id="IPR050231">
    <property type="entry name" value="Iron_ascorbate_oxido_reductase"/>
</dbReference>
<proteinExistence type="inferred from homology"/>
<keyword evidence="3" id="KW-0479">Metal-binding</keyword>